<accession>A0A0M2KDC0</accession>
<protein>
    <submittedName>
        <fullName evidence="1">Uncharacterized protein</fullName>
    </submittedName>
</protein>
<evidence type="ECO:0000313" key="1">
    <source>
        <dbReference type="EMBL" id="KKF34951.1"/>
    </source>
</evidence>
<dbReference type="AlphaFoldDB" id="A0A0M2KDC0"/>
<dbReference type="EMBL" id="JXNU01000003">
    <property type="protein sequence ID" value="KKF34951.1"/>
    <property type="molecule type" value="Genomic_DNA"/>
</dbReference>
<sequence>MKTESCSSGADNAIGYAYSSGERASGEGTSSRAACDVSLSNLSYRKIISGNGYQVDSEQQTKKQSASICNIRQGSKRSGRTADKTYLAQCWLSFR</sequence>
<organism evidence="1 2">
    <name type="scientific">Erwinia tracheiphila</name>
    <dbReference type="NCBI Taxonomy" id="65700"/>
    <lineage>
        <taxon>Bacteria</taxon>
        <taxon>Pseudomonadati</taxon>
        <taxon>Pseudomonadota</taxon>
        <taxon>Gammaproteobacteria</taxon>
        <taxon>Enterobacterales</taxon>
        <taxon>Erwiniaceae</taxon>
        <taxon>Erwinia</taxon>
    </lineage>
</organism>
<evidence type="ECO:0000313" key="2">
    <source>
        <dbReference type="Proteomes" id="UP000033924"/>
    </source>
</evidence>
<keyword evidence="2" id="KW-1185">Reference proteome</keyword>
<gene>
    <name evidence="1" type="ORF">SY86_05170</name>
</gene>
<reference evidence="1 2" key="1">
    <citation type="submission" date="2015-01" db="EMBL/GenBank/DDBJ databases">
        <title>Erwinia tracheiphila.</title>
        <authorList>
            <person name="Shapiro L.R."/>
        </authorList>
    </citation>
    <scope>NUCLEOTIDE SEQUENCE [LARGE SCALE GENOMIC DNA]</scope>
    <source>
        <strain evidence="1 2">BuffGH</strain>
    </source>
</reference>
<dbReference type="Proteomes" id="UP000033924">
    <property type="component" value="Unassembled WGS sequence"/>
</dbReference>
<proteinExistence type="predicted"/>
<comment type="caution">
    <text evidence="1">The sequence shown here is derived from an EMBL/GenBank/DDBJ whole genome shotgun (WGS) entry which is preliminary data.</text>
</comment>
<dbReference type="PATRIC" id="fig|65700.7.peg.1300"/>
<name>A0A0M2KDC0_9GAMM</name>